<evidence type="ECO:0000256" key="5">
    <source>
        <dbReference type="ARBA" id="ARBA00023065"/>
    </source>
</evidence>
<dbReference type="EMBL" id="CP159510">
    <property type="protein sequence ID" value="XCJ18339.1"/>
    <property type="molecule type" value="Genomic_DNA"/>
</dbReference>
<feature type="transmembrane region" description="Helical" evidence="8">
    <location>
        <begin position="72"/>
        <end position="90"/>
    </location>
</feature>
<organism evidence="9">
    <name type="scientific">Sporolactobacillus sp. Y61</name>
    <dbReference type="NCBI Taxonomy" id="3160863"/>
    <lineage>
        <taxon>Bacteria</taxon>
        <taxon>Bacillati</taxon>
        <taxon>Bacillota</taxon>
        <taxon>Bacilli</taxon>
        <taxon>Bacillales</taxon>
        <taxon>Sporolactobacillaceae</taxon>
        <taxon>Sporolactobacillus</taxon>
    </lineage>
</organism>
<name>A0AAU8IJK1_9BACL</name>
<evidence type="ECO:0000256" key="7">
    <source>
        <dbReference type="ARBA" id="ARBA00023211"/>
    </source>
</evidence>
<evidence type="ECO:0000256" key="6">
    <source>
        <dbReference type="ARBA" id="ARBA00023136"/>
    </source>
</evidence>
<sequence length="189" mass="20457">MVEQLIGQGFAILMMALALGMDAFSVCMGMGMTDSRIRNVAKTGLWIGLFHMLMPLSGMILGHLLSDQFGEIAAIAGGILLLLIGAQMIFTVLSRKKSGRELDITSDTGMLLFSMSVSIDSFSVGLSMGLFGARGVAAILLFGVVSMIMAWTGFYLGRRTKNYFGRFGEMIGGLILLFFGLKLIFHLHL</sequence>
<dbReference type="AlphaFoldDB" id="A0AAU8IJK1"/>
<dbReference type="PANTHER" id="PTHR35529">
    <property type="entry name" value="MANGANESE EFFLUX PUMP MNTP-RELATED"/>
    <property type="match status" value="1"/>
</dbReference>
<evidence type="ECO:0000313" key="9">
    <source>
        <dbReference type="EMBL" id="XCJ18339.1"/>
    </source>
</evidence>
<keyword evidence="1 8" id="KW-0813">Transport</keyword>
<keyword evidence="3 8" id="KW-0812">Transmembrane</keyword>
<evidence type="ECO:0000256" key="1">
    <source>
        <dbReference type="ARBA" id="ARBA00022448"/>
    </source>
</evidence>
<proteinExistence type="inferred from homology"/>
<dbReference type="PANTHER" id="PTHR35529:SF1">
    <property type="entry name" value="MANGANESE EFFLUX PUMP MNTP-RELATED"/>
    <property type="match status" value="1"/>
</dbReference>
<feature type="transmembrane region" description="Helical" evidence="8">
    <location>
        <begin position="6"/>
        <end position="32"/>
    </location>
</feature>
<comment type="function">
    <text evidence="8">Probably functions as a manganese efflux pump.</text>
</comment>
<dbReference type="GO" id="GO:0005384">
    <property type="term" value="F:manganese ion transmembrane transporter activity"/>
    <property type="evidence" value="ECO:0007669"/>
    <property type="project" value="UniProtKB-UniRule"/>
</dbReference>
<evidence type="ECO:0000256" key="3">
    <source>
        <dbReference type="ARBA" id="ARBA00022692"/>
    </source>
</evidence>
<keyword evidence="6 8" id="KW-0472">Membrane</keyword>
<protein>
    <recommendedName>
        <fullName evidence="8">Putative manganese efflux pump MntP</fullName>
    </recommendedName>
</protein>
<evidence type="ECO:0000256" key="2">
    <source>
        <dbReference type="ARBA" id="ARBA00022475"/>
    </source>
</evidence>
<keyword evidence="4 8" id="KW-1133">Transmembrane helix</keyword>
<dbReference type="RefSeq" id="WP_353949382.1">
    <property type="nucleotide sequence ID" value="NZ_CP159510.1"/>
</dbReference>
<keyword evidence="5 8" id="KW-0406">Ion transport</keyword>
<accession>A0AAU8IJK1</accession>
<feature type="transmembrane region" description="Helical" evidence="8">
    <location>
        <begin position="44"/>
        <end position="66"/>
    </location>
</feature>
<evidence type="ECO:0000256" key="4">
    <source>
        <dbReference type="ARBA" id="ARBA00022989"/>
    </source>
</evidence>
<dbReference type="GO" id="GO:0005886">
    <property type="term" value="C:plasma membrane"/>
    <property type="evidence" value="ECO:0007669"/>
    <property type="project" value="UniProtKB-SubCell"/>
</dbReference>
<reference evidence="9" key="1">
    <citation type="submission" date="2024-06" db="EMBL/GenBank/DDBJ databases">
        <authorList>
            <person name="Fan A."/>
            <person name="Zhang F.Y."/>
            <person name="Zhang L."/>
        </authorList>
    </citation>
    <scope>NUCLEOTIDE SEQUENCE</scope>
    <source>
        <strain evidence="9">Y61</strain>
    </source>
</reference>
<dbReference type="InterPro" id="IPR003810">
    <property type="entry name" value="Mntp/YtaF"/>
</dbReference>
<keyword evidence="2 8" id="KW-1003">Cell membrane</keyword>
<comment type="similarity">
    <text evidence="8">Belongs to the MntP (TC 9.B.29) family.</text>
</comment>
<feature type="transmembrane region" description="Helical" evidence="8">
    <location>
        <begin position="137"/>
        <end position="156"/>
    </location>
</feature>
<gene>
    <name evidence="8" type="primary">mntP</name>
    <name evidence="9" type="ORF">ABNN70_04950</name>
</gene>
<keyword evidence="7 8" id="KW-0464">Manganese</keyword>
<feature type="transmembrane region" description="Helical" evidence="8">
    <location>
        <begin position="111"/>
        <end position="131"/>
    </location>
</feature>
<dbReference type="InterPro" id="IPR022929">
    <property type="entry name" value="Put_MntP"/>
</dbReference>
<dbReference type="HAMAP" id="MF_01521">
    <property type="entry name" value="MntP_pump"/>
    <property type="match status" value="1"/>
</dbReference>
<evidence type="ECO:0000256" key="8">
    <source>
        <dbReference type="HAMAP-Rule" id="MF_01521"/>
    </source>
</evidence>
<comment type="subcellular location">
    <subcellularLocation>
        <location evidence="8">Cell membrane</location>
        <topology evidence="8">Multi-pass membrane protein</topology>
    </subcellularLocation>
</comment>
<feature type="transmembrane region" description="Helical" evidence="8">
    <location>
        <begin position="163"/>
        <end position="185"/>
    </location>
</feature>
<dbReference type="Pfam" id="PF02659">
    <property type="entry name" value="Mntp"/>
    <property type="match status" value="1"/>
</dbReference>